<feature type="transmembrane region" description="Helical" evidence="9">
    <location>
        <begin position="883"/>
        <end position="907"/>
    </location>
</feature>
<feature type="region of interest" description="Disordered" evidence="8">
    <location>
        <begin position="1"/>
        <end position="290"/>
    </location>
</feature>
<feature type="compositionally biased region" description="Basic and acidic residues" evidence="8">
    <location>
        <begin position="212"/>
        <end position="224"/>
    </location>
</feature>
<dbReference type="Pfam" id="PF01694">
    <property type="entry name" value="Rhomboid"/>
    <property type="match status" value="1"/>
</dbReference>
<gene>
    <name evidence="11" type="ORF">HPB51_003582</name>
</gene>
<keyword evidence="5" id="KW-0378">Hydrolase</keyword>
<feature type="transmembrane region" description="Helical" evidence="9">
    <location>
        <begin position="676"/>
        <end position="698"/>
    </location>
</feature>
<evidence type="ECO:0000313" key="11">
    <source>
        <dbReference type="EMBL" id="KAH8029747.1"/>
    </source>
</evidence>
<keyword evidence="3" id="KW-0645">Protease</keyword>
<dbReference type="PANTHER" id="PTHR43066:SF1">
    <property type="entry name" value="RHOMBOID PROTEIN 2"/>
    <property type="match status" value="1"/>
</dbReference>
<dbReference type="EMBL" id="JABSTU010000005">
    <property type="protein sequence ID" value="KAH8029747.1"/>
    <property type="molecule type" value="Genomic_DNA"/>
</dbReference>
<comment type="caution">
    <text evidence="11">The sequence shown here is derived from an EMBL/GenBank/DDBJ whole genome shotgun (WGS) entry which is preliminary data.</text>
</comment>
<evidence type="ECO:0000313" key="12">
    <source>
        <dbReference type="Proteomes" id="UP000821866"/>
    </source>
</evidence>
<feature type="compositionally biased region" description="Polar residues" evidence="8">
    <location>
        <begin position="431"/>
        <end position="440"/>
    </location>
</feature>
<evidence type="ECO:0000256" key="4">
    <source>
        <dbReference type="ARBA" id="ARBA00022692"/>
    </source>
</evidence>
<feature type="compositionally biased region" description="Basic and acidic residues" evidence="8">
    <location>
        <begin position="97"/>
        <end position="109"/>
    </location>
</feature>
<feature type="compositionally biased region" description="Polar residues" evidence="8">
    <location>
        <begin position="479"/>
        <end position="491"/>
    </location>
</feature>
<dbReference type="AlphaFoldDB" id="A0A9J6E5A2"/>
<protein>
    <recommendedName>
        <fullName evidence="10">Peptidase S54 rhomboid domain-containing protein</fullName>
    </recommendedName>
</protein>
<feature type="compositionally biased region" description="Polar residues" evidence="8">
    <location>
        <begin position="39"/>
        <end position="60"/>
    </location>
</feature>
<dbReference type="Gene3D" id="1.20.1540.10">
    <property type="entry name" value="Rhomboid-like"/>
    <property type="match status" value="1"/>
</dbReference>
<feature type="transmembrane region" description="Helical" evidence="9">
    <location>
        <begin position="710"/>
        <end position="729"/>
    </location>
</feature>
<evidence type="ECO:0000256" key="3">
    <source>
        <dbReference type="ARBA" id="ARBA00022670"/>
    </source>
</evidence>
<keyword evidence="7 9" id="KW-0472">Membrane</keyword>
<feature type="compositionally biased region" description="Polar residues" evidence="8">
    <location>
        <begin position="456"/>
        <end position="471"/>
    </location>
</feature>
<evidence type="ECO:0000256" key="7">
    <source>
        <dbReference type="ARBA" id="ARBA00023136"/>
    </source>
</evidence>
<feature type="compositionally biased region" description="Basic and acidic residues" evidence="8">
    <location>
        <begin position="352"/>
        <end position="363"/>
    </location>
</feature>
<organism evidence="11 12">
    <name type="scientific">Rhipicephalus microplus</name>
    <name type="common">Cattle tick</name>
    <name type="synonym">Boophilus microplus</name>
    <dbReference type="NCBI Taxonomy" id="6941"/>
    <lineage>
        <taxon>Eukaryota</taxon>
        <taxon>Metazoa</taxon>
        <taxon>Ecdysozoa</taxon>
        <taxon>Arthropoda</taxon>
        <taxon>Chelicerata</taxon>
        <taxon>Arachnida</taxon>
        <taxon>Acari</taxon>
        <taxon>Parasitiformes</taxon>
        <taxon>Ixodida</taxon>
        <taxon>Ixodoidea</taxon>
        <taxon>Ixodidae</taxon>
        <taxon>Rhipicephalinae</taxon>
        <taxon>Rhipicephalus</taxon>
        <taxon>Boophilus</taxon>
    </lineage>
</organism>
<evidence type="ECO:0000256" key="9">
    <source>
        <dbReference type="SAM" id="Phobius"/>
    </source>
</evidence>
<dbReference type="GO" id="GO:0016020">
    <property type="term" value="C:membrane"/>
    <property type="evidence" value="ECO:0007669"/>
    <property type="project" value="UniProtKB-SubCell"/>
</dbReference>
<keyword evidence="6 9" id="KW-1133">Transmembrane helix</keyword>
<dbReference type="InterPro" id="IPR022764">
    <property type="entry name" value="Peptidase_S54_rhomboid_dom"/>
</dbReference>
<feature type="compositionally biased region" description="Polar residues" evidence="8">
    <location>
        <begin position="401"/>
        <end position="422"/>
    </location>
</feature>
<evidence type="ECO:0000259" key="10">
    <source>
        <dbReference type="Pfam" id="PF01694"/>
    </source>
</evidence>
<accession>A0A9J6E5A2</accession>
<feature type="transmembrane region" description="Helical" evidence="9">
    <location>
        <begin position="793"/>
        <end position="816"/>
    </location>
</feature>
<dbReference type="SUPFAM" id="SSF144091">
    <property type="entry name" value="Rhomboid-like"/>
    <property type="match status" value="1"/>
</dbReference>
<keyword evidence="12" id="KW-1185">Reference proteome</keyword>
<evidence type="ECO:0000256" key="2">
    <source>
        <dbReference type="ARBA" id="ARBA00009045"/>
    </source>
</evidence>
<proteinExistence type="inferred from homology"/>
<sequence>MSSPRHGSVEDAPEKSPILQSASPSAVGVIPAAHPNSPTPVSRSDVTLDPTSTNAASNPGESKLAGSAGAAEPVGTIEGHRSEENPVGFVATVHSMRTSEGHRRVEEKPVGSAAAAEPVRTSEGHHSGEEKLVRFTAAGETLGTSQCHVREKEEPAGSMTASEPTGASEAHNPAPQKPVGSAAAAEPEGTSEGHNTGEQKPVDSAVASEPIRTSEGHQPAKEKLVGSAVAGETLGTSESRHAAEETTVGSTVAAERVETSEGQHPPEENPVGSAEAADLTETNESHHLAKKRVVGFVAAADPADTRESNKHREQKPFASFVAAEPGGTSEGQHSVKEKPFAHAIEGEPLETSESHHPAEEKMVESAAATEPTGTSEGYKAGEQKLAPEFSISGVSQRSLDLTAGSGSSLLHQPSGTLWSPNEMSKPRTNYEHGSSQTPEDSTGAYRSLTLQYSPNRRNQLDSWSRATSTRCGQEPWSPMSRSSPGNQTPSVSAAGVSRMWTSFALPPGATDMAQTKVVHSEELLKRAVSGAVTAERAQSMTMQVGGGLHSQASLSPKAVAFWRSPPPQSPPTPDKKFTTALSSDVPEFEDVLATPRIPWATLTVMWIAALAHWRFLHKHYPERCASAVTIVDEGHWSRAVFAAFHHEDFWHLVSNLVAFFFKGIVLEAALGTTYFAALFVVTVLAVGLANTAIVEIAYMYTRESYLRTMCAHTFSGVVVALQVFCFSRYSDATLHYGKYEHLAGAHWFLLLAADLEFAWRPLKRTLLPVVIGVLVGLVMVAIVRVPYPRRHLYLVAAPKVPVTYAFMCSLVAAYLYGPYAEPSAFGGATLTFDVPVWRPFMLPPLYVGSVFHLAYVLLTLFAVGRRLERCLGALSPPVYLDWVGGLTGPTFRFLLLAPTLLLAVSVLRDGLRFVVWKYQLAFWSTVPPPSPHSGDCFCGLVGTLLALKAVYHGLRPDAAYRLDRLELPPRNIQGEERSLSSWVVPLFQGPTGASHPFSSVDQSQLLHQGWARQQRLPFLPCAVGVVFFVEFCTFPRSVCIQVSFWPGLLLELTHFLLHAREDATYGHVIGALVGVAVSRSLRDRRWFGRLVPKATGGGSVIGSSRDYPETPAPGID</sequence>
<dbReference type="PANTHER" id="PTHR43066">
    <property type="entry name" value="RHOMBOID-RELATED PROTEIN"/>
    <property type="match status" value="1"/>
</dbReference>
<feature type="region of interest" description="Disordered" evidence="8">
    <location>
        <begin position="302"/>
        <end position="381"/>
    </location>
</feature>
<reference evidence="11" key="1">
    <citation type="journal article" date="2020" name="Cell">
        <title>Large-Scale Comparative Analyses of Tick Genomes Elucidate Their Genetic Diversity and Vector Capacities.</title>
        <authorList>
            <consortium name="Tick Genome and Microbiome Consortium (TIGMIC)"/>
            <person name="Jia N."/>
            <person name="Wang J."/>
            <person name="Shi W."/>
            <person name="Du L."/>
            <person name="Sun Y."/>
            <person name="Zhan W."/>
            <person name="Jiang J.F."/>
            <person name="Wang Q."/>
            <person name="Zhang B."/>
            <person name="Ji P."/>
            <person name="Bell-Sakyi L."/>
            <person name="Cui X.M."/>
            <person name="Yuan T.T."/>
            <person name="Jiang B.G."/>
            <person name="Yang W.F."/>
            <person name="Lam T.T."/>
            <person name="Chang Q.C."/>
            <person name="Ding S.J."/>
            <person name="Wang X.J."/>
            <person name="Zhu J.G."/>
            <person name="Ruan X.D."/>
            <person name="Zhao L."/>
            <person name="Wei J.T."/>
            <person name="Ye R.Z."/>
            <person name="Que T.C."/>
            <person name="Du C.H."/>
            <person name="Zhou Y.H."/>
            <person name="Cheng J.X."/>
            <person name="Dai P.F."/>
            <person name="Guo W.B."/>
            <person name="Han X.H."/>
            <person name="Huang E.J."/>
            <person name="Li L.F."/>
            <person name="Wei W."/>
            <person name="Gao Y.C."/>
            <person name="Liu J.Z."/>
            <person name="Shao H.Z."/>
            <person name="Wang X."/>
            <person name="Wang C.C."/>
            <person name="Yang T.C."/>
            <person name="Huo Q.B."/>
            <person name="Li W."/>
            <person name="Chen H.Y."/>
            <person name="Chen S.E."/>
            <person name="Zhou L.G."/>
            <person name="Ni X.B."/>
            <person name="Tian J.H."/>
            <person name="Sheng Y."/>
            <person name="Liu T."/>
            <person name="Pan Y.S."/>
            <person name="Xia L.Y."/>
            <person name="Li J."/>
            <person name="Zhao F."/>
            <person name="Cao W.C."/>
        </authorList>
    </citation>
    <scope>NUCLEOTIDE SEQUENCE</scope>
    <source>
        <strain evidence="11">Rmic-2018</strain>
    </source>
</reference>
<evidence type="ECO:0000256" key="8">
    <source>
        <dbReference type="SAM" id="MobiDB-lite"/>
    </source>
</evidence>
<comment type="similarity">
    <text evidence="2">Belongs to the peptidase S54 family.</text>
</comment>
<feature type="compositionally biased region" description="Basic and acidic residues" evidence="8">
    <location>
        <begin position="255"/>
        <end position="267"/>
    </location>
</feature>
<comment type="subcellular location">
    <subcellularLocation>
        <location evidence="1">Membrane</location>
        <topology evidence="1">Multi-pass membrane protein</topology>
    </subcellularLocation>
</comment>
<evidence type="ECO:0000256" key="5">
    <source>
        <dbReference type="ARBA" id="ARBA00022801"/>
    </source>
</evidence>
<keyword evidence="4 9" id="KW-0812">Transmembrane</keyword>
<feature type="domain" description="Peptidase S54 rhomboid" evidence="10">
    <location>
        <begin position="634"/>
        <end position="783"/>
    </location>
</feature>
<feature type="compositionally biased region" description="Basic and acidic residues" evidence="8">
    <location>
        <begin position="120"/>
        <end position="133"/>
    </location>
</feature>
<feature type="region of interest" description="Disordered" evidence="8">
    <location>
        <begin position="456"/>
        <end position="492"/>
    </location>
</feature>
<dbReference type="Proteomes" id="UP000821866">
    <property type="component" value="Chromosome 3"/>
</dbReference>
<feature type="transmembrane region" description="Helical" evidence="9">
    <location>
        <begin position="766"/>
        <end position="787"/>
    </location>
</feature>
<evidence type="ECO:0000256" key="1">
    <source>
        <dbReference type="ARBA" id="ARBA00004141"/>
    </source>
</evidence>
<feature type="compositionally biased region" description="Basic and acidic residues" evidence="8">
    <location>
        <begin position="303"/>
        <end position="315"/>
    </location>
</feature>
<feature type="region of interest" description="Disordered" evidence="8">
    <location>
        <begin position="401"/>
        <end position="443"/>
    </location>
</feature>
<feature type="transmembrane region" description="Helical" evidence="9">
    <location>
        <begin position="845"/>
        <end position="863"/>
    </location>
</feature>
<dbReference type="GO" id="GO:0004252">
    <property type="term" value="F:serine-type endopeptidase activity"/>
    <property type="evidence" value="ECO:0007669"/>
    <property type="project" value="InterPro"/>
</dbReference>
<dbReference type="GO" id="GO:0006508">
    <property type="term" value="P:proteolysis"/>
    <property type="evidence" value="ECO:0007669"/>
    <property type="project" value="UniProtKB-KW"/>
</dbReference>
<evidence type="ECO:0000256" key="6">
    <source>
        <dbReference type="ARBA" id="ARBA00022989"/>
    </source>
</evidence>
<name>A0A9J6E5A2_RHIMP</name>
<reference evidence="11" key="2">
    <citation type="submission" date="2021-09" db="EMBL/GenBank/DDBJ databases">
        <authorList>
            <person name="Jia N."/>
            <person name="Wang J."/>
            <person name="Shi W."/>
            <person name="Du L."/>
            <person name="Sun Y."/>
            <person name="Zhan W."/>
            <person name="Jiang J."/>
            <person name="Wang Q."/>
            <person name="Zhang B."/>
            <person name="Ji P."/>
            <person name="Sakyi L.B."/>
            <person name="Cui X."/>
            <person name="Yuan T."/>
            <person name="Jiang B."/>
            <person name="Yang W."/>
            <person name="Lam T.T.-Y."/>
            <person name="Chang Q."/>
            <person name="Ding S."/>
            <person name="Wang X."/>
            <person name="Zhu J."/>
            <person name="Ruan X."/>
            <person name="Zhao L."/>
            <person name="Wei J."/>
            <person name="Que T."/>
            <person name="Du C."/>
            <person name="Cheng J."/>
            <person name="Dai P."/>
            <person name="Han X."/>
            <person name="Huang E."/>
            <person name="Gao Y."/>
            <person name="Liu J."/>
            <person name="Shao H."/>
            <person name="Ye R."/>
            <person name="Li L."/>
            <person name="Wei W."/>
            <person name="Wang X."/>
            <person name="Wang C."/>
            <person name="Huo Q."/>
            <person name="Li W."/>
            <person name="Guo W."/>
            <person name="Chen H."/>
            <person name="Chen S."/>
            <person name="Zhou L."/>
            <person name="Zhou L."/>
            <person name="Ni X."/>
            <person name="Tian J."/>
            <person name="Zhou Y."/>
            <person name="Sheng Y."/>
            <person name="Liu T."/>
            <person name="Pan Y."/>
            <person name="Xia L."/>
            <person name="Li J."/>
            <person name="Zhao F."/>
            <person name="Cao W."/>
        </authorList>
    </citation>
    <scope>NUCLEOTIDE SEQUENCE</scope>
    <source>
        <strain evidence="11">Rmic-2018</strain>
        <tissue evidence="11">Larvae</tissue>
    </source>
</reference>
<dbReference type="InterPro" id="IPR035952">
    <property type="entry name" value="Rhomboid-like_sf"/>
</dbReference>